<name>A0ABD0LER9_9CAEN</name>
<feature type="transmembrane region" description="Helical" evidence="1">
    <location>
        <begin position="329"/>
        <end position="346"/>
    </location>
</feature>
<dbReference type="AlphaFoldDB" id="A0ABD0LER9"/>
<sequence>MGQTSTAAQQCTQQIQAILKTCSNNNGINEANFLWFTTNGTSKNGQAPADETAFRDQICQVEINIGQCVLTQAGPLFNTTCQSSPQIAQSVDSLFFTYDAKCAHPCRGTLINEMTACYTQAGLSTDLFLSNRTRGHVIGDNEADVTKFCDAKDSLLTCLKPKVEACPESLAILSSQEFHMPSYEQVINILCKHPLVYITGLNCFEEPTPAVEACVQKHTQEYIQTAINAQQQEWTPDRYIAETCLINIDQIKCDLEAWADKKHDACKPAVIGLRREMECKLLPPNCTATQGAKFRQECNDGKYMMNDRNTFNQGGSGGSGGGDGAASQTLPFSVFALVMMVALVFFL</sequence>
<dbReference type="EMBL" id="JACVVK020000054">
    <property type="protein sequence ID" value="KAK7497944.1"/>
    <property type="molecule type" value="Genomic_DNA"/>
</dbReference>
<keyword evidence="1" id="KW-1133">Transmembrane helix</keyword>
<keyword evidence="1" id="KW-0472">Membrane</keyword>
<accession>A0ABD0LER9</accession>
<keyword evidence="1" id="KW-0812">Transmembrane</keyword>
<reference evidence="2 3" key="1">
    <citation type="journal article" date="2023" name="Sci. Data">
        <title>Genome assembly of the Korean intertidal mud-creeper Batillaria attramentaria.</title>
        <authorList>
            <person name="Patra A.K."/>
            <person name="Ho P.T."/>
            <person name="Jun S."/>
            <person name="Lee S.J."/>
            <person name="Kim Y."/>
            <person name="Won Y.J."/>
        </authorList>
    </citation>
    <scope>NUCLEOTIDE SEQUENCE [LARGE SCALE GENOMIC DNA]</scope>
    <source>
        <strain evidence="2">Wonlab-2016</strain>
    </source>
</reference>
<proteinExistence type="predicted"/>
<keyword evidence="3" id="KW-1185">Reference proteome</keyword>
<evidence type="ECO:0000313" key="2">
    <source>
        <dbReference type="EMBL" id="KAK7497944.1"/>
    </source>
</evidence>
<comment type="caution">
    <text evidence="2">The sequence shown here is derived from an EMBL/GenBank/DDBJ whole genome shotgun (WGS) entry which is preliminary data.</text>
</comment>
<organism evidence="2 3">
    <name type="scientific">Batillaria attramentaria</name>
    <dbReference type="NCBI Taxonomy" id="370345"/>
    <lineage>
        <taxon>Eukaryota</taxon>
        <taxon>Metazoa</taxon>
        <taxon>Spiralia</taxon>
        <taxon>Lophotrochozoa</taxon>
        <taxon>Mollusca</taxon>
        <taxon>Gastropoda</taxon>
        <taxon>Caenogastropoda</taxon>
        <taxon>Sorbeoconcha</taxon>
        <taxon>Cerithioidea</taxon>
        <taxon>Batillariidae</taxon>
        <taxon>Batillaria</taxon>
    </lineage>
</organism>
<protein>
    <submittedName>
        <fullName evidence="2">Uncharacterized protein</fullName>
    </submittedName>
</protein>
<gene>
    <name evidence="2" type="ORF">BaRGS_00010815</name>
</gene>
<evidence type="ECO:0000313" key="3">
    <source>
        <dbReference type="Proteomes" id="UP001519460"/>
    </source>
</evidence>
<evidence type="ECO:0000256" key="1">
    <source>
        <dbReference type="SAM" id="Phobius"/>
    </source>
</evidence>
<dbReference type="Proteomes" id="UP001519460">
    <property type="component" value="Unassembled WGS sequence"/>
</dbReference>